<proteinExistence type="predicted"/>
<accession>A0A934MG09</accession>
<feature type="signal peptide" evidence="2">
    <location>
        <begin position="1"/>
        <end position="26"/>
    </location>
</feature>
<sequence>MSRLFRPARFAEAVLLGLLAAGSAAAADADTHAPAVPRFVDAASALPGPPHVYAGGWEHFVGGGVSVFDCNGDHRPDIVAAGGSEPARLYVNATPPGGPLAFTAGPPLPGATETTGLWPLDLDGDGILDLAMLRVGPNRLLAGAGDCSFADASARWGFVSDDRWSTAFSATFEPGADRPTLAIGNYVDRADPDGPFEACDDNLLYRPGPEGYAAPVTLAPGHCALSMLFSDYARRGRADLRISNDRHYYVRGGYEEMWRMPDLTPLGPAEGWDKISIWGMGIASRDLTGDGLPEVVLTSMGDQLMMIATPDGYEMAPYTIGTFAQRPFLGDDGRPSTGWHAEFADVNNDGLADLFIAKGNVDQMPTNAIADPNNLLIQRPDGTFFEAADTAGVASLARSRGAALADLDGDGTLDLVVVNRRAPLELWHNRGPAGGALTVTPRTHGPNSYAIGAFVERRRADGSLETREITVGGGHGGGTLGPVHFGLGTAPSADIRIVWPDGTASAWTTLAAGTHTEIWRGADLAH</sequence>
<reference evidence="4" key="1">
    <citation type="submission" date="2020-12" db="EMBL/GenBank/DDBJ databases">
        <title>Bacterial taxonomy.</title>
        <authorList>
            <person name="Pan X."/>
        </authorList>
    </citation>
    <scope>NUCLEOTIDE SEQUENCE</scope>
    <source>
        <strain evidence="4">B2012</strain>
    </source>
</reference>
<gene>
    <name evidence="4" type="ORF">JCR33_10170</name>
</gene>
<keyword evidence="1 2" id="KW-0732">Signal</keyword>
<evidence type="ECO:0000259" key="3">
    <source>
        <dbReference type="Pfam" id="PF07593"/>
    </source>
</evidence>
<evidence type="ECO:0000256" key="1">
    <source>
        <dbReference type="ARBA" id="ARBA00022729"/>
    </source>
</evidence>
<dbReference type="PANTHER" id="PTHR16026">
    <property type="entry name" value="CARTILAGE ACIDIC PROTEIN 1"/>
    <property type="match status" value="1"/>
</dbReference>
<dbReference type="PANTHER" id="PTHR16026:SF0">
    <property type="entry name" value="CARTILAGE ACIDIC PROTEIN 1"/>
    <property type="match status" value="1"/>
</dbReference>
<organism evidence="4 5">
    <name type="scientific">Acuticoccus mangrovi</name>
    <dbReference type="NCBI Taxonomy" id="2796142"/>
    <lineage>
        <taxon>Bacteria</taxon>
        <taxon>Pseudomonadati</taxon>
        <taxon>Pseudomonadota</taxon>
        <taxon>Alphaproteobacteria</taxon>
        <taxon>Hyphomicrobiales</taxon>
        <taxon>Amorphaceae</taxon>
        <taxon>Acuticoccus</taxon>
    </lineage>
</organism>
<dbReference type="Pfam" id="PF13517">
    <property type="entry name" value="FG-GAP_3"/>
    <property type="match status" value="2"/>
</dbReference>
<keyword evidence="5" id="KW-1185">Reference proteome</keyword>
<evidence type="ECO:0000313" key="4">
    <source>
        <dbReference type="EMBL" id="MBJ3776053.1"/>
    </source>
</evidence>
<dbReference type="Proteomes" id="UP000609531">
    <property type="component" value="Unassembled WGS sequence"/>
</dbReference>
<dbReference type="InterPro" id="IPR013517">
    <property type="entry name" value="FG-GAP"/>
</dbReference>
<dbReference type="RefSeq" id="WP_198881940.1">
    <property type="nucleotide sequence ID" value="NZ_JAEKJA010000007.1"/>
</dbReference>
<feature type="domain" description="ASPIC/UnbV" evidence="3">
    <location>
        <begin position="450"/>
        <end position="514"/>
    </location>
</feature>
<evidence type="ECO:0000313" key="5">
    <source>
        <dbReference type="Proteomes" id="UP000609531"/>
    </source>
</evidence>
<dbReference type="Gene3D" id="2.130.10.130">
    <property type="entry name" value="Integrin alpha, N-terminal"/>
    <property type="match status" value="1"/>
</dbReference>
<feature type="chain" id="PRO_5037136348" evidence="2">
    <location>
        <begin position="27"/>
        <end position="526"/>
    </location>
</feature>
<dbReference type="InterPro" id="IPR028994">
    <property type="entry name" value="Integrin_alpha_N"/>
</dbReference>
<dbReference type="InterPro" id="IPR027039">
    <property type="entry name" value="Crtac1"/>
</dbReference>
<dbReference type="SUPFAM" id="SSF69318">
    <property type="entry name" value="Integrin alpha N-terminal domain"/>
    <property type="match status" value="1"/>
</dbReference>
<comment type="caution">
    <text evidence="4">The sequence shown here is derived from an EMBL/GenBank/DDBJ whole genome shotgun (WGS) entry which is preliminary data.</text>
</comment>
<dbReference type="AlphaFoldDB" id="A0A934MG09"/>
<name>A0A934MG09_9HYPH</name>
<dbReference type="EMBL" id="JAEKJA010000007">
    <property type="protein sequence ID" value="MBJ3776053.1"/>
    <property type="molecule type" value="Genomic_DNA"/>
</dbReference>
<dbReference type="InterPro" id="IPR011519">
    <property type="entry name" value="UnbV_ASPIC"/>
</dbReference>
<evidence type="ECO:0000256" key="2">
    <source>
        <dbReference type="SAM" id="SignalP"/>
    </source>
</evidence>
<dbReference type="Pfam" id="PF07593">
    <property type="entry name" value="UnbV_ASPIC"/>
    <property type="match status" value="1"/>
</dbReference>
<protein>
    <submittedName>
        <fullName evidence="4">CRTAC1 family protein</fullName>
    </submittedName>
</protein>